<evidence type="ECO:0000256" key="2">
    <source>
        <dbReference type="ARBA" id="ARBA00009130"/>
    </source>
</evidence>
<organism evidence="7 8">
    <name type="scientific">Thermococcus profundus</name>
    <dbReference type="NCBI Taxonomy" id="49899"/>
    <lineage>
        <taxon>Archaea</taxon>
        <taxon>Methanobacteriati</taxon>
        <taxon>Methanobacteriota</taxon>
        <taxon>Thermococci</taxon>
        <taxon>Thermococcales</taxon>
        <taxon>Thermococcaceae</taxon>
        <taxon>Thermococcus</taxon>
    </lineage>
</organism>
<feature type="domain" description="Pyridine nucleotide-disulphide oxidoreductase dimerisation" evidence="5">
    <location>
        <begin position="326"/>
        <end position="424"/>
    </location>
</feature>
<sequence>MKYDVVVVGASAGGLTAAISAKRFYPDKSVLVIKKEETGMIPCGIPYVFGTLKGVDDDILPVERFLEPLGVEILTDEVTEIDPRRKTLRTRSGKEIVWEKLVIATGSKPVKPEFPGSDLEGVYTVPKDYQYLKEFREKLENAGRVVIIGGGFIALEVGDEIQKLGKDVTIVVRSRLLRSSFDPEFSEMVEERLRERGINVVHGQIERLLGDKKVEKVKLIDGRELDADLVIFSIGYRPNVDLAVKAGLRVTRYGIWTDEYMRTSCPDIFAVGDCVEHRDFFTGKPYPLMLASTATFEARIAGANLFKLQIVRENRRTIGAYSTHVAGLTLAAAGLTEEAARKEGFEVVVGYGKGPDRHPAKFPDTSMVTVKLIFSRDRGAILGAQIAGGKSVGEMINVLALAIQKRLTASELYTLQIATHPLLTASPVGYQILQAAEDALAKLRA</sequence>
<dbReference type="OrthoDB" id="27922at2157"/>
<keyword evidence="8" id="KW-1185">Reference proteome</keyword>
<dbReference type="Pfam" id="PF07992">
    <property type="entry name" value="Pyr_redox_2"/>
    <property type="match status" value="1"/>
</dbReference>
<dbReference type="PRINTS" id="PR00411">
    <property type="entry name" value="PNDRDTASEI"/>
</dbReference>
<comment type="cofactor">
    <cofactor evidence="1">
        <name>FAD</name>
        <dbReference type="ChEBI" id="CHEBI:57692"/>
    </cofactor>
</comment>
<dbReference type="InterPro" id="IPR050260">
    <property type="entry name" value="FAD-bd_OxRdtase"/>
</dbReference>
<evidence type="ECO:0000259" key="6">
    <source>
        <dbReference type="Pfam" id="PF07992"/>
    </source>
</evidence>
<accession>A0A2Z2M970</accession>
<dbReference type="Proteomes" id="UP000250179">
    <property type="component" value="Chromosome"/>
</dbReference>
<evidence type="ECO:0000256" key="4">
    <source>
        <dbReference type="ARBA" id="ARBA00022827"/>
    </source>
</evidence>
<evidence type="ECO:0000313" key="8">
    <source>
        <dbReference type="Proteomes" id="UP000250179"/>
    </source>
</evidence>
<dbReference type="Gene3D" id="3.50.50.60">
    <property type="entry name" value="FAD/NAD(P)-binding domain"/>
    <property type="match status" value="2"/>
</dbReference>
<evidence type="ECO:0000313" key="7">
    <source>
        <dbReference type="EMBL" id="ASJ02266.1"/>
    </source>
</evidence>
<reference evidence="7 8" key="1">
    <citation type="submission" date="2016-03" db="EMBL/GenBank/DDBJ databases">
        <title>Complete genome sequence of Thermococcus profundus strain DT5432.</title>
        <authorList>
            <person name="Oger P.M."/>
        </authorList>
    </citation>
    <scope>NUCLEOTIDE SEQUENCE [LARGE SCALE GENOMIC DNA]</scope>
    <source>
        <strain evidence="7 8">DT 5432</strain>
    </source>
</reference>
<dbReference type="KEGG" id="tprf:A3L09_02810"/>
<dbReference type="AlphaFoldDB" id="A0A2Z2M970"/>
<evidence type="ECO:0000259" key="5">
    <source>
        <dbReference type="Pfam" id="PF02852"/>
    </source>
</evidence>
<proteinExistence type="inferred from homology"/>
<dbReference type="GO" id="GO:0016491">
    <property type="term" value="F:oxidoreductase activity"/>
    <property type="evidence" value="ECO:0007669"/>
    <property type="project" value="InterPro"/>
</dbReference>
<dbReference type="SUPFAM" id="SSF51905">
    <property type="entry name" value="FAD/NAD(P)-binding domain"/>
    <property type="match status" value="1"/>
</dbReference>
<dbReference type="InterPro" id="IPR023753">
    <property type="entry name" value="FAD/NAD-binding_dom"/>
</dbReference>
<protein>
    <submittedName>
        <fullName evidence="7">Pyridine nucleotide-disulfide oxidoreductase</fullName>
    </submittedName>
</protein>
<dbReference type="SUPFAM" id="SSF55424">
    <property type="entry name" value="FAD/NAD-linked reductases, dimerisation (C-terminal) domain"/>
    <property type="match status" value="1"/>
</dbReference>
<dbReference type="InterPro" id="IPR036188">
    <property type="entry name" value="FAD/NAD-bd_sf"/>
</dbReference>
<dbReference type="Pfam" id="PF02852">
    <property type="entry name" value="Pyr_redox_dim"/>
    <property type="match status" value="1"/>
</dbReference>
<evidence type="ECO:0000256" key="1">
    <source>
        <dbReference type="ARBA" id="ARBA00001974"/>
    </source>
</evidence>
<comment type="similarity">
    <text evidence="2">Belongs to the class-III pyridine nucleotide-disulfide oxidoreductase family.</text>
</comment>
<name>A0A2Z2M970_THEPR</name>
<feature type="domain" description="FAD/NAD(P)-binding" evidence="6">
    <location>
        <begin position="3"/>
        <end position="294"/>
    </location>
</feature>
<evidence type="ECO:0000256" key="3">
    <source>
        <dbReference type="ARBA" id="ARBA00022630"/>
    </source>
</evidence>
<dbReference type="EMBL" id="CP014862">
    <property type="protein sequence ID" value="ASJ02266.1"/>
    <property type="molecule type" value="Genomic_DNA"/>
</dbReference>
<gene>
    <name evidence="7" type="ORF">A3L09_02810</name>
</gene>
<dbReference type="PANTHER" id="PTHR43429">
    <property type="entry name" value="PYRIDINE NUCLEOTIDE-DISULFIDE OXIDOREDUCTASE DOMAIN-CONTAINING"/>
    <property type="match status" value="1"/>
</dbReference>
<dbReference type="InterPro" id="IPR016156">
    <property type="entry name" value="FAD/NAD-linked_Rdtase_dimer_sf"/>
</dbReference>
<dbReference type="RefSeq" id="WP_088857528.1">
    <property type="nucleotide sequence ID" value="NZ_CP014862.1"/>
</dbReference>
<keyword evidence="4" id="KW-0274">FAD</keyword>
<dbReference type="PRINTS" id="PR00368">
    <property type="entry name" value="FADPNR"/>
</dbReference>
<keyword evidence="3" id="KW-0285">Flavoprotein</keyword>
<dbReference type="GeneID" id="33319307"/>
<dbReference type="InterPro" id="IPR004099">
    <property type="entry name" value="Pyr_nucl-diS_OxRdtase_dimer"/>
</dbReference>